<feature type="region of interest" description="Disordered" evidence="5">
    <location>
        <begin position="444"/>
        <end position="477"/>
    </location>
</feature>
<dbReference type="Proteomes" id="UP001187315">
    <property type="component" value="Unassembled WGS sequence"/>
</dbReference>
<evidence type="ECO:0000313" key="7">
    <source>
        <dbReference type="EMBL" id="KAK2834202.1"/>
    </source>
</evidence>
<evidence type="ECO:0000256" key="4">
    <source>
        <dbReference type="PROSITE-ProRule" id="PRU00023"/>
    </source>
</evidence>
<dbReference type="InterPro" id="IPR036770">
    <property type="entry name" value="Ankyrin_rpt-contain_sf"/>
</dbReference>
<evidence type="ECO:0000256" key="2">
    <source>
        <dbReference type="ARBA" id="ARBA00023043"/>
    </source>
</evidence>
<organism evidence="7 8">
    <name type="scientific">Tachysurus vachellii</name>
    <name type="common">Darkbarbel catfish</name>
    <name type="synonym">Pelteobagrus vachellii</name>
    <dbReference type="NCBI Taxonomy" id="175792"/>
    <lineage>
        <taxon>Eukaryota</taxon>
        <taxon>Metazoa</taxon>
        <taxon>Chordata</taxon>
        <taxon>Craniata</taxon>
        <taxon>Vertebrata</taxon>
        <taxon>Euteleostomi</taxon>
        <taxon>Actinopterygii</taxon>
        <taxon>Neopterygii</taxon>
        <taxon>Teleostei</taxon>
        <taxon>Ostariophysi</taxon>
        <taxon>Siluriformes</taxon>
        <taxon>Bagridae</taxon>
        <taxon>Tachysurus</taxon>
    </lineage>
</organism>
<feature type="repeat" description="ANK" evidence="4">
    <location>
        <begin position="353"/>
        <end position="386"/>
    </location>
</feature>
<keyword evidence="8" id="KW-1185">Reference proteome</keyword>
<evidence type="ECO:0000256" key="5">
    <source>
        <dbReference type="SAM" id="MobiDB-lite"/>
    </source>
</evidence>
<feature type="repeat" description="ANK" evidence="4">
    <location>
        <begin position="318"/>
        <end position="350"/>
    </location>
</feature>
<dbReference type="PANTHER" id="PTHR14491:SF2">
    <property type="entry name" value="ANKYRIN REPEAT DOMAIN-CONTAINING PROTEIN SOWAHA"/>
    <property type="match status" value="1"/>
</dbReference>
<dbReference type="Pfam" id="PF25877">
    <property type="entry name" value="WHD_SOWAH"/>
    <property type="match status" value="1"/>
</dbReference>
<keyword evidence="1" id="KW-0677">Repeat</keyword>
<dbReference type="SMART" id="SM00248">
    <property type="entry name" value="ANK"/>
    <property type="match status" value="2"/>
</dbReference>
<dbReference type="PROSITE" id="PS50088">
    <property type="entry name" value="ANK_REPEAT"/>
    <property type="match status" value="2"/>
</dbReference>
<evidence type="ECO:0000256" key="3">
    <source>
        <dbReference type="ARBA" id="ARBA00038122"/>
    </source>
</evidence>
<dbReference type="PANTHER" id="PTHR14491">
    <property type="entry name" value="SOSONDOWAH, ISOFORM G"/>
    <property type="match status" value="1"/>
</dbReference>
<name>A0AA88MC28_TACVA</name>
<dbReference type="EMBL" id="JAVHJS010000015">
    <property type="protein sequence ID" value="KAK2834202.1"/>
    <property type="molecule type" value="Genomic_DNA"/>
</dbReference>
<feature type="region of interest" description="Disordered" evidence="5">
    <location>
        <begin position="242"/>
        <end position="278"/>
    </location>
</feature>
<dbReference type="InterPro" id="IPR058889">
    <property type="entry name" value="WHD_SOWAHA-C"/>
</dbReference>
<feature type="compositionally biased region" description="Basic and acidic residues" evidence="5">
    <location>
        <begin position="269"/>
        <end position="278"/>
    </location>
</feature>
<accession>A0AA88MC28</accession>
<evidence type="ECO:0000313" key="8">
    <source>
        <dbReference type="Proteomes" id="UP001187315"/>
    </source>
</evidence>
<proteinExistence type="inferred from homology"/>
<dbReference type="PROSITE" id="PS50297">
    <property type="entry name" value="ANK_REP_REGION"/>
    <property type="match status" value="2"/>
</dbReference>
<comment type="similarity">
    <text evidence="3">Belongs to the SOWAH family.</text>
</comment>
<dbReference type="SUPFAM" id="SSF48403">
    <property type="entry name" value="Ankyrin repeat"/>
    <property type="match status" value="1"/>
</dbReference>
<evidence type="ECO:0000259" key="6">
    <source>
        <dbReference type="Pfam" id="PF25877"/>
    </source>
</evidence>
<feature type="domain" description="SOWAHA-C winged helix-turn-helix" evidence="6">
    <location>
        <begin position="3"/>
        <end position="81"/>
    </location>
</feature>
<reference evidence="7" key="1">
    <citation type="submission" date="2023-08" db="EMBL/GenBank/DDBJ databases">
        <title>Pelteobagrus vachellii genome.</title>
        <authorList>
            <person name="Liu H."/>
        </authorList>
    </citation>
    <scope>NUCLEOTIDE SEQUENCE</scope>
    <source>
        <strain evidence="7">PRFRI_2022a</strain>
        <tissue evidence="7">Muscle</tissue>
    </source>
</reference>
<dbReference type="Pfam" id="PF12796">
    <property type="entry name" value="Ank_2"/>
    <property type="match status" value="1"/>
</dbReference>
<protein>
    <recommendedName>
        <fullName evidence="6">SOWAHA-C winged helix-turn-helix domain-containing protein</fullName>
    </recommendedName>
</protein>
<comment type="caution">
    <text evidence="7">The sequence shown here is derived from an EMBL/GenBank/DDBJ whole genome shotgun (WGS) entry which is preliminary data.</text>
</comment>
<keyword evidence="2 4" id="KW-0040">ANK repeat</keyword>
<sequence length="477" mass="53174">MALTQDAVLLFLMSRGGKVTNPELVSAFTTHINCSEPEERRRNRDLFKSFINNVAVVKRVDDVKYVVVKKKYQEMFNAGKSSIAASSSSPSSSSTSSSSCITQQRCFSKCDSVSITSADVLNNNSCFCTSPQGCYIPNSKDFVTKQKFQIRSPESDAVIATVTTSNQEESLSACVRNVANNTRKGQTGAVFAVVAIKSPPSSQAEKIKLNHRIRVCQQGVEIPQQQAFKTLKAGNSSPYLIHESDLNKSPRIKRRQTAVPSSPAPKRGNKADKPGFIGKKREPREHEWFVKSATGCWSQIYNLLLEDAHLADKRNFISGFTVLHWAAKHGNSKMVRKILDVGKKVDVNIKSHDGYTPLHVAAIHSHVSVLNLLVRQYGASCNVRDNSGKKAYQYLHKDLSAEVRELLGDPAVSCQDAEHMYSDNQHFSDMSKNHNTFSKLFQAGMGHRKKSRHQSSFRLIRDEQEEKNKDCTLGHEH</sequence>
<dbReference type="InterPro" id="IPR002110">
    <property type="entry name" value="Ankyrin_rpt"/>
</dbReference>
<feature type="compositionally biased region" description="Basic and acidic residues" evidence="5">
    <location>
        <begin position="459"/>
        <end position="477"/>
    </location>
</feature>
<evidence type="ECO:0000256" key="1">
    <source>
        <dbReference type="ARBA" id="ARBA00022737"/>
    </source>
</evidence>
<dbReference type="AlphaFoldDB" id="A0AA88MC28"/>
<feature type="compositionally biased region" description="Basic residues" evidence="5">
    <location>
        <begin position="446"/>
        <end position="455"/>
    </location>
</feature>
<dbReference type="Gene3D" id="1.25.40.20">
    <property type="entry name" value="Ankyrin repeat-containing domain"/>
    <property type="match status" value="1"/>
</dbReference>
<gene>
    <name evidence="7" type="ORF">Q7C36_014903</name>
</gene>